<dbReference type="Proteomes" id="UP001152646">
    <property type="component" value="Unassembled WGS sequence"/>
</dbReference>
<organism evidence="1 2">
    <name type="scientific">Penicillium salamii</name>
    <dbReference type="NCBI Taxonomy" id="1612424"/>
    <lineage>
        <taxon>Eukaryota</taxon>
        <taxon>Fungi</taxon>
        <taxon>Dikarya</taxon>
        <taxon>Ascomycota</taxon>
        <taxon>Pezizomycotina</taxon>
        <taxon>Eurotiomycetes</taxon>
        <taxon>Eurotiomycetidae</taxon>
        <taxon>Eurotiales</taxon>
        <taxon>Aspergillaceae</taxon>
        <taxon>Penicillium</taxon>
    </lineage>
</organism>
<comment type="caution">
    <text evidence="1">The sequence shown here is derived from an EMBL/GenBank/DDBJ whole genome shotgun (WGS) entry which is preliminary data.</text>
</comment>
<reference evidence="1" key="1">
    <citation type="submission" date="2021-07" db="EMBL/GenBank/DDBJ databases">
        <authorList>
            <person name="Branca A.L. A."/>
        </authorList>
    </citation>
    <scope>NUCLEOTIDE SEQUENCE</scope>
</reference>
<accession>A0A9W4JJB6</accession>
<gene>
    <name evidence="1" type="ORF">PSALAMII_LOCUS7580</name>
</gene>
<proteinExistence type="predicted"/>
<dbReference type="OrthoDB" id="4664297at2759"/>
<evidence type="ECO:0000313" key="2">
    <source>
        <dbReference type="Proteomes" id="UP001152646"/>
    </source>
</evidence>
<dbReference type="AlphaFoldDB" id="A0A9W4JJB6"/>
<name>A0A9W4JJB6_9EURO</name>
<dbReference type="EMBL" id="CAJVPA010000199">
    <property type="protein sequence ID" value="CAG8395916.1"/>
    <property type="molecule type" value="Genomic_DNA"/>
</dbReference>
<evidence type="ECO:0000313" key="1">
    <source>
        <dbReference type="EMBL" id="CAG8395916.1"/>
    </source>
</evidence>
<sequence length="206" mass="22701">MIVICNPNHSPTNSFHCHFPFGRYQNYSKQQPGSYNRIHTNMSLGLQVTLASQAPGIEAQAIALPITVSVHNTAEIPVTILRWNSPLDPQAGVLGVFEVSDTTDQRTIPIPRIMVSRKLPPSEEDLVEIKADETLDFVVKIPVSDLEEGHQYSVRAQGTWHAVWPTELANVTPSQLQDNGNVKGDSKRGDFCSNILSLNIESSSDT</sequence>
<dbReference type="Gene3D" id="2.60.40.2970">
    <property type="match status" value="1"/>
</dbReference>
<protein>
    <submittedName>
        <fullName evidence="1">Uncharacterized protein</fullName>
    </submittedName>
</protein>